<dbReference type="OrthoDB" id="9808770at2"/>
<evidence type="ECO:0000256" key="3">
    <source>
        <dbReference type="ARBA" id="ARBA00022576"/>
    </source>
</evidence>
<dbReference type="Pfam" id="PF00155">
    <property type="entry name" value="Aminotran_1_2"/>
    <property type="match status" value="1"/>
</dbReference>
<organism evidence="9 10">
    <name type="scientific">Paenibacillus nanensis</name>
    <dbReference type="NCBI Taxonomy" id="393251"/>
    <lineage>
        <taxon>Bacteria</taxon>
        <taxon>Bacillati</taxon>
        <taxon>Bacillota</taxon>
        <taxon>Bacilli</taxon>
        <taxon>Bacillales</taxon>
        <taxon>Paenibacillaceae</taxon>
        <taxon>Paenibacillus</taxon>
    </lineage>
</organism>
<dbReference type="PROSITE" id="PS50949">
    <property type="entry name" value="HTH_GNTR"/>
    <property type="match status" value="1"/>
</dbReference>
<evidence type="ECO:0000313" key="10">
    <source>
        <dbReference type="Proteomes" id="UP000266482"/>
    </source>
</evidence>
<dbReference type="Proteomes" id="UP000266482">
    <property type="component" value="Unassembled WGS sequence"/>
</dbReference>
<keyword evidence="10" id="KW-1185">Reference proteome</keyword>
<evidence type="ECO:0000256" key="1">
    <source>
        <dbReference type="ARBA" id="ARBA00001933"/>
    </source>
</evidence>
<dbReference type="Pfam" id="PF00392">
    <property type="entry name" value="GntR"/>
    <property type="match status" value="1"/>
</dbReference>
<dbReference type="CDD" id="cd00609">
    <property type="entry name" value="AAT_like"/>
    <property type="match status" value="1"/>
</dbReference>
<keyword evidence="4" id="KW-0663">Pyridoxal phosphate</keyword>
<dbReference type="PANTHER" id="PTHR46577:SF1">
    <property type="entry name" value="HTH-TYPE TRANSCRIPTIONAL REGULATORY PROTEIN GABR"/>
    <property type="match status" value="1"/>
</dbReference>
<dbReference type="InterPro" id="IPR004839">
    <property type="entry name" value="Aminotransferase_I/II_large"/>
</dbReference>
<dbReference type="CDD" id="cd07377">
    <property type="entry name" value="WHTH_GntR"/>
    <property type="match status" value="1"/>
</dbReference>
<dbReference type="InterPro" id="IPR015424">
    <property type="entry name" value="PyrdxlP-dep_Trfase"/>
</dbReference>
<comment type="similarity">
    <text evidence="2">In the C-terminal section; belongs to the class-I pyridoxal-phosphate-dependent aminotransferase family.</text>
</comment>
<evidence type="ECO:0000256" key="2">
    <source>
        <dbReference type="ARBA" id="ARBA00005384"/>
    </source>
</evidence>
<protein>
    <submittedName>
        <fullName evidence="9">PLP-dependent aminotransferase family protein</fullName>
    </submittedName>
</protein>
<keyword evidence="7" id="KW-0804">Transcription</keyword>
<keyword evidence="5" id="KW-0805">Transcription regulation</keyword>
<feature type="domain" description="HTH gntR-type" evidence="8">
    <location>
        <begin position="15"/>
        <end position="83"/>
    </location>
</feature>
<comment type="cofactor">
    <cofactor evidence="1">
        <name>pyridoxal 5'-phosphate</name>
        <dbReference type="ChEBI" id="CHEBI:597326"/>
    </cofactor>
</comment>
<keyword evidence="9" id="KW-0808">Transferase</keyword>
<name>A0A3A1UMK1_9BACL</name>
<keyword evidence="6" id="KW-0238">DNA-binding</keyword>
<dbReference type="Gene3D" id="1.10.10.10">
    <property type="entry name" value="Winged helix-like DNA-binding domain superfamily/Winged helix DNA-binding domain"/>
    <property type="match status" value="1"/>
</dbReference>
<evidence type="ECO:0000256" key="4">
    <source>
        <dbReference type="ARBA" id="ARBA00022898"/>
    </source>
</evidence>
<sequence>MLYTPDMHTNGAEPLPIYSALYEAVKRDILAGKLRPNDRLPSIRTLAKHLSVSVTPVETAYQQLVAEGFAESRPKRGYFVVPLPSPYGGLALHGGESASLHQAGRSPVYDYDFHIAKNDFSVFPIEEWKRLLGQVLREQYQSLLFYGDAQGEAGLRKELSFYLHRFRGVVCRPEQIVIAAEQHQLVHYLTLLLKSLPPVLATENPCYPLIPAAFQSQSFRIAAVTEADSGICYERLHESGAGVIALAPSHQFPGGRVMPYAERLDILNWSKSTGGFIIEDDYGGEFRYQGQPVPALQGIDPAANVVYLSGFSQVLAPDMCIHFMVLPEALVEQFQALRRELLFEGSSSRILQRTLQLFMEKGYYERHVRKMRTLYRKKSRLLAGLLQREFQEAGEAVPTDSGMHVLLKLNASATETEMAAEARRNGLHIAEASLFYENGVSPGPENRFLIGFGGIPAERMEEGVQKLREIWETYL</sequence>
<dbReference type="EMBL" id="QXQA01000021">
    <property type="protein sequence ID" value="RIX48630.1"/>
    <property type="molecule type" value="Genomic_DNA"/>
</dbReference>
<dbReference type="Gene3D" id="3.40.640.10">
    <property type="entry name" value="Type I PLP-dependent aspartate aminotransferase-like (Major domain)"/>
    <property type="match status" value="1"/>
</dbReference>
<evidence type="ECO:0000256" key="6">
    <source>
        <dbReference type="ARBA" id="ARBA00023125"/>
    </source>
</evidence>
<dbReference type="InterPro" id="IPR036390">
    <property type="entry name" value="WH_DNA-bd_sf"/>
</dbReference>
<dbReference type="SMART" id="SM00345">
    <property type="entry name" value="HTH_GNTR"/>
    <property type="match status" value="1"/>
</dbReference>
<dbReference type="SUPFAM" id="SSF46785">
    <property type="entry name" value="Winged helix' DNA-binding domain"/>
    <property type="match status" value="1"/>
</dbReference>
<dbReference type="PANTHER" id="PTHR46577">
    <property type="entry name" value="HTH-TYPE TRANSCRIPTIONAL REGULATORY PROTEIN GABR"/>
    <property type="match status" value="1"/>
</dbReference>
<dbReference type="InterPro" id="IPR051446">
    <property type="entry name" value="HTH_trans_reg/aminotransferase"/>
</dbReference>
<dbReference type="SUPFAM" id="SSF53383">
    <property type="entry name" value="PLP-dependent transferases"/>
    <property type="match status" value="1"/>
</dbReference>
<dbReference type="GO" id="GO:0003700">
    <property type="term" value="F:DNA-binding transcription factor activity"/>
    <property type="evidence" value="ECO:0007669"/>
    <property type="project" value="InterPro"/>
</dbReference>
<proteinExistence type="inferred from homology"/>
<evidence type="ECO:0000256" key="7">
    <source>
        <dbReference type="ARBA" id="ARBA00023163"/>
    </source>
</evidence>
<dbReference type="GO" id="GO:0030170">
    <property type="term" value="F:pyridoxal phosphate binding"/>
    <property type="evidence" value="ECO:0007669"/>
    <property type="project" value="InterPro"/>
</dbReference>
<dbReference type="InterPro" id="IPR000524">
    <property type="entry name" value="Tscrpt_reg_HTH_GntR"/>
</dbReference>
<evidence type="ECO:0000313" key="9">
    <source>
        <dbReference type="EMBL" id="RIX48630.1"/>
    </source>
</evidence>
<dbReference type="GO" id="GO:0008483">
    <property type="term" value="F:transaminase activity"/>
    <property type="evidence" value="ECO:0007669"/>
    <property type="project" value="UniProtKB-KW"/>
</dbReference>
<dbReference type="GO" id="GO:0003677">
    <property type="term" value="F:DNA binding"/>
    <property type="evidence" value="ECO:0007669"/>
    <property type="project" value="UniProtKB-KW"/>
</dbReference>
<evidence type="ECO:0000256" key="5">
    <source>
        <dbReference type="ARBA" id="ARBA00023015"/>
    </source>
</evidence>
<evidence type="ECO:0000259" key="8">
    <source>
        <dbReference type="PROSITE" id="PS50949"/>
    </source>
</evidence>
<accession>A0A3A1UMK1</accession>
<dbReference type="InterPro" id="IPR015421">
    <property type="entry name" value="PyrdxlP-dep_Trfase_major"/>
</dbReference>
<comment type="caution">
    <text evidence="9">The sequence shown here is derived from an EMBL/GenBank/DDBJ whole genome shotgun (WGS) entry which is preliminary data.</text>
</comment>
<reference evidence="9 10" key="1">
    <citation type="submission" date="2018-09" db="EMBL/GenBank/DDBJ databases">
        <title>Paenibacillus aracenensis nov. sp. isolated from a cave in southern Spain.</title>
        <authorList>
            <person name="Jurado V."/>
            <person name="Gutierrez-Patricio S."/>
            <person name="Gonzalez-Pimentel J.L."/>
            <person name="Miller A.Z."/>
            <person name="Laiz L."/>
            <person name="Saiz-Jimenez C."/>
        </authorList>
    </citation>
    <scope>NUCLEOTIDE SEQUENCE [LARGE SCALE GENOMIC DNA]</scope>
    <source>
        <strain evidence="9 10">DSM 22867</strain>
    </source>
</reference>
<dbReference type="InterPro" id="IPR036388">
    <property type="entry name" value="WH-like_DNA-bd_sf"/>
</dbReference>
<gene>
    <name evidence="9" type="ORF">D3P08_24320</name>
</gene>
<dbReference type="AlphaFoldDB" id="A0A3A1UMK1"/>
<dbReference type="RefSeq" id="WP_119602724.1">
    <property type="nucleotide sequence ID" value="NZ_QXQA01000021.1"/>
</dbReference>
<keyword evidence="3 9" id="KW-0032">Aminotransferase</keyword>